<dbReference type="InterPro" id="IPR007593">
    <property type="entry name" value="CD225/Dispanin_fam"/>
</dbReference>
<comment type="subcellular location">
    <subcellularLocation>
        <location evidence="1">Membrane</location>
    </subcellularLocation>
</comment>
<dbReference type="Proteomes" id="UP000680866">
    <property type="component" value="Chromosome"/>
</dbReference>
<evidence type="ECO:0000256" key="5">
    <source>
        <dbReference type="SAM" id="Phobius"/>
    </source>
</evidence>
<dbReference type="RefSeq" id="WP_212822792.1">
    <property type="nucleotide sequence ID" value="NZ_AP023359.1"/>
</dbReference>
<dbReference type="PANTHER" id="PTHR14948">
    <property type="entry name" value="NG5"/>
    <property type="match status" value="1"/>
</dbReference>
<dbReference type="EMBL" id="AP023359">
    <property type="protein sequence ID" value="BCJ64460.1"/>
    <property type="molecule type" value="Genomic_DNA"/>
</dbReference>
<evidence type="ECO:0000256" key="2">
    <source>
        <dbReference type="ARBA" id="ARBA00022692"/>
    </source>
</evidence>
<evidence type="ECO:0000256" key="4">
    <source>
        <dbReference type="ARBA" id="ARBA00023136"/>
    </source>
</evidence>
<organism evidence="6 7">
    <name type="scientific">Polymorphospora rubra</name>
    <dbReference type="NCBI Taxonomy" id="338584"/>
    <lineage>
        <taxon>Bacteria</taxon>
        <taxon>Bacillati</taxon>
        <taxon>Actinomycetota</taxon>
        <taxon>Actinomycetes</taxon>
        <taxon>Micromonosporales</taxon>
        <taxon>Micromonosporaceae</taxon>
        <taxon>Polymorphospora</taxon>
    </lineage>
</organism>
<keyword evidence="3 5" id="KW-1133">Transmembrane helix</keyword>
<evidence type="ECO:0000313" key="6">
    <source>
        <dbReference type="EMBL" id="BCJ64460.1"/>
    </source>
</evidence>
<reference evidence="6" key="1">
    <citation type="submission" date="2020-08" db="EMBL/GenBank/DDBJ databases">
        <title>Whole genome shotgun sequence of Polymorphospora rubra NBRC 101157.</title>
        <authorList>
            <person name="Komaki H."/>
            <person name="Tamura T."/>
        </authorList>
    </citation>
    <scope>NUCLEOTIDE SEQUENCE</scope>
    <source>
        <strain evidence="6">NBRC 101157</strain>
    </source>
</reference>
<keyword evidence="2 5" id="KW-0812">Transmembrane</keyword>
<dbReference type="AlphaFoldDB" id="A0A810MV93"/>
<dbReference type="InterPro" id="IPR051423">
    <property type="entry name" value="CD225/Dispanin"/>
</dbReference>
<feature type="transmembrane region" description="Helical" evidence="5">
    <location>
        <begin position="64"/>
        <end position="86"/>
    </location>
</feature>
<name>A0A810MV93_9ACTN</name>
<accession>A0A810MV93</accession>
<dbReference type="GO" id="GO:0016020">
    <property type="term" value="C:membrane"/>
    <property type="evidence" value="ECO:0007669"/>
    <property type="project" value="UniProtKB-SubCell"/>
</dbReference>
<protein>
    <recommendedName>
        <fullName evidence="8">Interferon-induced transmembrane protein</fullName>
    </recommendedName>
</protein>
<evidence type="ECO:0008006" key="8">
    <source>
        <dbReference type="Google" id="ProtNLM"/>
    </source>
</evidence>
<keyword evidence="4 5" id="KW-0472">Membrane</keyword>
<gene>
    <name evidence="6" type="ORF">Prubr_14810</name>
</gene>
<keyword evidence="7" id="KW-1185">Reference proteome</keyword>
<feature type="transmembrane region" description="Helical" evidence="5">
    <location>
        <begin position="15"/>
        <end position="34"/>
    </location>
</feature>
<dbReference type="KEGG" id="pry:Prubr_14810"/>
<evidence type="ECO:0000256" key="3">
    <source>
        <dbReference type="ARBA" id="ARBA00022989"/>
    </source>
</evidence>
<proteinExistence type="predicted"/>
<dbReference type="PANTHER" id="PTHR14948:SF25">
    <property type="entry name" value="DUF4190 DOMAIN-CONTAINING PROTEIN"/>
    <property type="match status" value="1"/>
</dbReference>
<evidence type="ECO:0000256" key="1">
    <source>
        <dbReference type="ARBA" id="ARBA00004370"/>
    </source>
</evidence>
<evidence type="ECO:0000313" key="7">
    <source>
        <dbReference type="Proteomes" id="UP000680866"/>
    </source>
</evidence>
<dbReference type="Pfam" id="PF04505">
    <property type="entry name" value="CD225"/>
    <property type="match status" value="1"/>
</dbReference>
<sequence length="96" mass="10341">MGYPSQPPHHVDNNMTMSIVAIFLFWPLAIPALINASKVNPALQQGDFMGAQAAAAESRKWSKLALIVGISWYVISIICCVIYFVVMAGSIASSTV</sequence>